<evidence type="ECO:0000313" key="2">
    <source>
        <dbReference type="EMBL" id="KAG2592839.1"/>
    </source>
</evidence>
<evidence type="ECO:0000256" key="1">
    <source>
        <dbReference type="SAM" id="MobiDB-lite"/>
    </source>
</evidence>
<comment type="caution">
    <text evidence="2">The sequence shown here is derived from an EMBL/GenBank/DDBJ whole genome shotgun (WGS) entry which is preliminary data.</text>
</comment>
<protein>
    <submittedName>
        <fullName evidence="2">Uncharacterized protein</fullName>
    </submittedName>
</protein>
<organism evidence="2 3">
    <name type="scientific">Panicum virgatum</name>
    <name type="common">Blackwell switchgrass</name>
    <dbReference type="NCBI Taxonomy" id="38727"/>
    <lineage>
        <taxon>Eukaryota</taxon>
        <taxon>Viridiplantae</taxon>
        <taxon>Streptophyta</taxon>
        <taxon>Embryophyta</taxon>
        <taxon>Tracheophyta</taxon>
        <taxon>Spermatophyta</taxon>
        <taxon>Magnoliopsida</taxon>
        <taxon>Liliopsida</taxon>
        <taxon>Poales</taxon>
        <taxon>Poaceae</taxon>
        <taxon>PACMAD clade</taxon>
        <taxon>Panicoideae</taxon>
        <taxon>Panicodae</taxon>
        <taxon>Paniceae</taxon>
        <taxon>Panicinae</taxon>
        <taxon>Panicum</taxon>
        <taxon>Panicum sect. Hiantes</taxon>
    </lineage>
</organism>
<evidence type="ECO:0000313" key="3">
    <source>
        <dbReference type="Proteomes" id="UP000823388"/>
    </source>
</evidence>
<feature type="compositionally biased region" description="Basic residues" evidence="1">
    <location>
        <begin position="42"/>
        <end position="56"/>
    </location>
</feature>
<proteinExistence type="predicted"/>
<dbReference type="AlphaFoldDB" id="A0A8T0S8Q9"/>
<name>A0A8T0S8Q9_PANVG</name>
<dbReference type="EMBL" id="CM029046">
    <property type="protein sequence ID" value="KAG2592839.1"/>
    <property type="molecule type" value="Genomic_DNA"/>
</dbReference>
<keyword evidence="3" id="KW-1185">Reference proteome</keyword>
<accession>A0A8T0S8Q9</accession>
<gene>
    <name evidence="2" type="ORF">PVAP13_5NG584150</name>
</gene>
<dbReference type="Proteomes" id="UP000823388">
    <property type="component" value="Chromosome 5N"/>
</dbReference>
<reference evidence="2" key="1">
    <citation type="submission" date="2020-05" db="EMBL/GenBank/DDBJ databases">
        <title>WGS assembly of Panicum virgatum.</title>
        <authorList>
            <person name="Lovell J.T."/>
            <person name="Jenkins J."/>
            <person name="Shu S."/>
            <person name="Juenger T.E."/>
            <person name="Schmutz J."/>
        </authorList>
    </citation>
    <scope>NUCLEOTIDE SEQUENCE</scope>
    <source>
        <strain evidence="2">AP13</strain>
    </source>
</reference>
<feature type="region of interest" description="Disordered" evidence="1">
    <location>
        <begin position="24"/>
        <end position="56"/>
    </location>
</feature>
<sequence length="93" mass="9762">MSSSCAAPPFVSVWASRRASRFVSPRRRRLGLPPPPSTASSGRRRPPPPPSCHHHLPRVAAPLRHLGAALAATGTRSAYINAAKLALADAGIP</sequence>